<gene>
    <name evidence="1" type="ORF">RAK27_03350</name>
</gene>
<organism evidence="1 2">
    <name type="scientific">Carnobacterium maltaromaticum</name>
    <name type="common">Carnobacterium piscicola</name>
    <dbReference type="NCBI Taxonomy" id="2751"/>
    <lineage>
        <taxon>Bacteria</taxon>
        <taxon>Bacillati</taxon>
        <taxon>Bacillota</taxon>
        <taxon>Bacilli</taxon>
        <taxon>Lactobacillales</taxon>
        <taxon>Carnobacteriaceae</taxon>
        <taxon>Carnobacterium</taxon>
    </lineage>
</organism>
<dbReference type="Proteomes" id="UP001290462">
    <property type="component" value="Unassembled WGS sequence"/>
</dbReference>
<name>A0AAW9JSX1_CARML</name>
<reference evidence="1" key="1">
    <citation type="submission" date="2023-08" db="EMBL/GenBank/DDBJ databases">
        <title>Genomic characterization of piscicolin 126 produced by Carnobacterium maltaromaticum CM22 strain isolated from salmon (Salmo salar).</title>
        <authorList>
            <person name="Gonzalez-Gragera E."/>
            <person name="Garcia-Lopez J.D."/>
            <person name="Teso-Perez C."/>
            <person name="Gimenez-Hernandez I."/>
            <person name="Peralta-Sanchez J.M."/>
            <person name="Valdivia E."/>
            <person name="Montalban-Lopez M."/>
            <person name="Martin-Platero A.M."/>
            <person name="Banos A."/>
            <person name="Martinez-Bueno M."/>
        </authorList>
    </citation>
    <scope>NUCLEOTIDE SEQUENCE</scope>
    <source>
        <strain evidence="1">CM22</strain>
    </source>
</reference>
<dbReference type="RefSeq" id="WP_029452133.1">
    <property type="nucleotide sequence ID" value="NZ_CBCPHU010000006.1"/>
</dbReference>
<evidence type="ECO:0000313" key="1">
    <source>
        <dbReference type="EMBL" id="MDZ5757684.1"/>
    </source>
</evidence>
<proteinExistence type="predicted"/>
<evidence type="ECO:0000313" key="2">
    <source>
        <dbReference type="Proteomes" id="UP001290462"/>
    </source>
</evidence>
<sequence length="70" mass="8376">MHTRYYQSLLVFIRELKLKGMLEVSNAQIIDYAIDLFESAAHHFYYSTKFYLNCAHDIYFTGEEEAWESN</sequence>
<dbReference type="AlphaFoldDB" id="A0AAW9JSX1"/>
<accession>A0AAW9JSX1</accession>
<comment type="caution">
    <text evidence="1">The sequence shown here is derived from an EMBL/GenBank/DDBJ whole genome shotgun (WGS) entry which is preliminary data.</text>
</comment>
<protein>
    <submittedName>
        <fullName evidence="1">Uncharacterized protein</fullName>
    </submittedName>
</protein>
<dbReference type="EMBL" id="JAVBVO010000002">
    <property type="protein sequence ID" value="MDZ5757684.1"/>
    <property type="molecule type" value="Genomic_DNA"/>
</dbReference>